<evidence type="ECO:0000256" key="9">
    <source>
        <dbReference type="SAM" id="MobiDB-lite"/>
    </source>
</evidence>
<dbReference type="GO" id="GO:0043022">
    <property type="term" value="F:ribosome binding"/>
    <property type="evidence" value="ECO:0007669"/>
    <property type="project" value="TreeGrafter"/>
</dbReference>
<dbReference type="InterPro" id="IPR031545">
    <property type="entry name" value="SRP72_TPR-like"/>
</dbReference>
<feature type="domain" description="Signal recognition particle SRP72 subunit RNA-binding" evidence="10">
    <location>
        <begin position="242"/>
        <end position="285"/>
    </location>
</feature>
<proteinExistence type="inferred from homology"/>
<dbReference type="GeneID" id="19211393"/>
<evidence type="ECO:0000256" key="7">
    <source>
        <dbReference type="ARBA" id="ARBA00023135"/>
    </source>
</evidence>
<feature type="compositionally biased region" description="Basic and acidic residues" evidence="9">
    <location>
        <begin position="274"/>
        <end position="286"/>
    </location>
</feature>
<feature type="region of interest" description="Disordered" evidence="9">
    <location>
        <begin position="1"/>
        <end position="36"/>
    </location>
</feature>
<dbReference type="Proteomes" id="UP000053558">
    <property type="component" value="Unassembled WGS sequence"/>
</dbReference>
<dbReference type="Gene3D" id="1.25.40.10">
    <property type="entry name" value="Tetratricopeptide repeat domain"/>
    <property type="match status" value="1"/>
</dbReference>
<dbReference type="OMA" id="EAQLNYR"/>
<dbReference type="AlphaFoldDB" id="A0A5M3MM83"/>
<evidence type="ECO:0000256" key="4">
    <source>
        <dbReference type="ARBA" id="ARBA00018350"/>
    </source>
</evidence>
<keyword evidence="5" id="KW-0963">Cytoplasm</keyword>
<dbReference type="PANTHER" id="PTHR14094">
    <property type="entry name" value="SIGNAL RECOGNITION PARTICLE 72"/>
    <property type="match status" value="1"/>
</dbReference>
<dbReference type="Pfam" id="PF17004">
    <property type="entry name" value="SRP_TPR_like"/>
    <property type="match status" value="1"/>
</dbReference>
<reference evidence="12" key="1">
    <citation type="journal article" date="2012" name="Science">
        <title>The Paleozoic origin of enzymatic lignin decomposition reconstructed from 31 fungal genomes.</title>
        <authorList>
            <person name="Floudas D."/>
            <person name="Binder M."/>
            <person name="Riley R."/>
            <person name="Barry K."/>
            <person name="Blanchette R.A."/>
            <person name="Henrissat B."/>
            <person name="Martinez A.T."/>
            <person name="Otillar R."/>
            <person name="Spatafora J.W."/>
            <person name="Yadav J.S."/>
            <person name="Aerts A."/>
            <person name="Benoit I."/>
            <person name="Boyd A."/>
            <person name="Carlson A."/>
            <person name="Copeland A."/>
            <person name="Coutinho P.M."/>
            <person name="de Vries R.P."/>
            <person name="Ferreira P."/>
            <person name="Findley K."/>
            <person name="Foster B."/>
            <person name="Gaskell J."/>
            <person name="Glotzer D."/>
            <person name="Gorecki P."/>
            <person name="Heitman J."/>
            <person name="Hesse C."/>
            <person name="Hori C."/>
            <person name="Igarashi K."/>
            <person name="Jurgens J.A."/>
            <person name="Kallen N."/>
            <person name="Kersten P."/>
            <person name="Kohler A."/>
            <person name="Kuees U."/>
            <person name="Kumar T.K.A."/>
            <person name="Kuo A."/>
            <person name="LaButti K."/>
            <person name="Larrondo L.F."/>
            <person name="Lindquist E."/>
            <person name="Ling A."/>
            <person name="Lombard V."/>
            <person name="Lucas S."/>
            <person name="Lundell T."/>
            <person name="Martin R."/>
            <person name="McLaughlin D.J."/>
            <person name="Morgenstern I."/>
            <person name="Morin E."/>
            <person name="Murat C."/>
            <person name="Nagy L.G."/>
            <person name="Nolan M."/>
            <person name="Ohm R.A."/>
            <person name="Patyshakuliyeva A."/>
            <person name="Rokas A."/>
            <person name="Ruiz-Duenas F.J."/>
            <person name="Sabat G."/>
            <person name="Salamov A."/>
            <person name="Samejima M."/>
            <person name="Schmutz J."/>
            <person name="Slot J.C."/>
            <person name="St John F."/>
            <person name="Stenlid J."/>
            <person name="Sun H."/>
            <person name="Sun S."/>
            <person name="Syed K."/>
            <person name="Tsang A."/>
            <person name="Wiebenga A."/>
            <person name="Young D."/>
            <person name="Pisabarro A."/>
            <person name="Eastwood D.C."/>
            <person name="Martin F."/>
            <person name="Cullen D."/>
            <person name="Grigoriev I.V."/>
            <person name="Hibbett D.S."/>
        </authorList>
    </citation>
    <scope>NUCLEOTIDE SEQUENCE [LARGE SCALE GENOMIC DNA]</scope>
    <source>
        <strain evidence="12">RWD-64-598 SS2</strain>
    </source>
</reference>
<protein>
    <recommendedName>
        <fullName evidence="4">Signal recognition particle subunit SRP72</fullName>
    </recommendedName>
</protein>
<feature type="region of interest" description="Disordered" evidence="9">
    <location>
        <begin position="215"/>
        <end position="330"/>
    </location>
</feature>
<name>A0A5M3MM83_CONPW</name>
<dbReference type="SUPFAM" id="SSF48452">
    <property type="entry name" value="TPR-like"/>
    <property type="match status" value="1"/>
</dbReference>
<dbReference type="KEGG" id="cput:CONPUDRAFT_90474"/>
<dbReference type="OrthoDB" id="5421607at2759"/>
<comment type="similarity">
    <text evidence="3">Belongs to the SRP72 family.</text>
</comment>
<evidence type="ECO:0000256" key="1">
    <source>
        <dbReference type="ARBA" id="ARBA00004240"/>
    </source>
</evidence>
<gene>
    <name evidence="11" type="ORF">CONPUDRAFT_90474</name>
</gene>
<dbReference type="Pfam" id="PF08492">
    <property type="entry name" value="SRP72"/>
    <property type="match status" value="1"/>
</dbReference>
<dbReference type="InterPro" id="IPR011990">
    <property type="entry name" value="TPR-like_helical_dom_sf"/>
</dbReference>
<comment type="caution">
    <text evidence="11">The sequence shown here is derived from an EMBL/GenBank/DDBJ whole genome shotgun (WGS) entry which is preliminary data.</text>
</comment>
<dbReference type="InterPro" id="IPR026270">
    <property type="entry name" value="SRP72"/>
</dbReference>
<evidence type="ECO:0000313" key="11">
    <source>
        <dbReference type="EMBL" id="EIW80137.1"/>
    </source>
</evidence>
<feature type="compositionally biased region" description="Gly residues" evidence="9">
    <location>
        <begin position="312"/>
        <end position="323"/>
    </location>
</feature>
<evidence type="ECO:0000256" key="5">
    <source>
        <dbReference type="ARBA" id="ARBA00022490"/>
    </source>
</evidence>
<dbReference type="InterPro" id="IPR013699">
    <property type="entry name" value="Signal_recog_part_SRP72_RNA-bd"/>
</dbReference>
<comment type="subcellular location">
    <subcellularLocation>
        <location evidence="2">Cytoplasm</location>
    </subcellularLocation>
    <subcellularLocation>
        <location evidence="1">Endoplasmic reticulum</location>
    </subcellularLocation>
</comment>
<dbReference type="GO" id="GO:0005783">
    <property type="term" value="C:endoplasmic reticulum"/>
    <property type="evidence" value="ECO:0007669"/>
    <property type="project" value="UniProtKB-SubCell"/>
</dbReference>
<dbReference type="RefSeq" id="XP_007769160.1">
    <property type="nucleotide sequence ID" value="XM_007770970.1"/>
</dbReference>
<evidence type="ECO:0000256" key="3">
    <source>
        <dbReference type="ARBA" id="ARBA00007676"/>
    </source>
</evidence>
<dbReference type="PANTHER" id="PTHR14094:SF9">
    <property type="entry name" value="SIGNAL RECOGNITION PARTICLE SUBUNIT SRP72"/>
    <property type="match status" value="1"/>
</dbReference>
<evidence type="ECO:0000256" key="2">
    <source>
        <dbReference type="ARBA" id="ARBA00004496"/>
    </source>
</evidence>
<feature type="compositionally biased region" description="Low complexity" evidence="9">
    <location>
        <begin position="9"/>
        <end position="22"/>
    </location>
</feature>
<evidence type="ECO:0000256" key="8">
    <source>
        <dbReference type="ARBA" id="ARBA00023274"/>
    </source>
</evidence>
<dbReference type="GO" id="GO:0008312">
    <property type="term" value="F:7S RNA binding"/>
    <property type="evidence" value="ECO:0007669"/>
    <property type="project" value="InterPro"/>
</dbReference>
<keyword evidence="8" id="KW-0687">Ribonucleoprotein</keyword>
<dbReference type="EMBL" id="JH711579">
    <property type="protein sequence ID" value="EIW80137.1"/>
    <property type="molecule type" value="Genomic_DNA"/>
</dbReference>
<accession>A0A5M3MM83</accession>
<keyword evidence="6" id="KW-0256">Endoplasmic reticulum</keyword>
<evidence type="ECO:0000256" key="6">
    <source>
        <dbReference type="ARBA" id="ARBA00022824"/>
    </source>
</evidence>
<evidence type="ECO:0000313" key="12">
    <source>
        <dbReference type="Proteomes" id="UP000053558"/>
    </source>
</evidence>
<keyword evidence="7" id="KW-0733">Signal recognition particle</keyword>
<dbReference type="GO" id="GO:0005786">
    <property type="term" value="C:signal recognition particle, endoplasmic reticulum targeting"/>
    <property type="evidence" value="ECO:0007669"/>
    <property type="project" value="UniProtKB-KW"/>
</dbReference>
<organism evidence="11 12">
    <name type="scientific">Coniophora puteana (strain RWD-64-598)</name>
    <name type="common">Brown rot fungus</name>
    <dbReference type="NCBI Taxonomy" id="741705"/>
    <lineage>
        <taxon>Eukaryota</taxon>
        <taxon>Fungi</taxon>
        <taxon>Dikarya</taxon>
        <taxon>Basidiomycota</taxon>
        <taxon>Agaricomycotina</taxon>
        <taxon>Agaricomycetes</taxon>
        <taxon>Agaricomycetidae</taxon>
        <taxon>Boletales</taxon>
        <taxon>Coniophorineae</taxon>
        <taxon>Coniophoraceae</taxon>
        <taxon>Coniophora</taxon>
    </lineage>
</organism>
<keyword evidence="12" id="KW-1185">Reference proteome</keyword>
<dbReference type="GO" id="GO:0006614">
    <property type="term" value="P:SRP-dependent cotranslational protein targeting to membrane"/>
    <property type="evidence" value="ECO:0007669"/>
    <property type="project" value="InterPro"/>
</dbReference>
<evidence type="ECO:0000259" key="10">
    <source>
        <dbReference type="Pfam" id="PF08492"/>
    </source>
</evidence>
<sequence length="330" mass="35482">MPPKQQGTKAKPPAASKSSNAKGQRSRVKQPKQPAPVLDRIKRLFGSLCAQIDGGHFPNALKTCNKILRLDPTDVDARNAKLFLLLQTEQYTAALELLGEGSPSDARNFERAYAYYRIQREEEAADVLGQIKGKENDDPLVARGVIHLEAQLGYRQGSYESSLELYNELLDTAEPNTEEHSDVLTNLTATQTHQDFISTDYLRALDALPPQVVNALEETPPPQPTTQAQTQLAGHLPSNDTTAAKEGIDGTKPKSPRKSRLPKGVVLGVTPLPDPERWLRKSERTIQPHHKKKRGGGGGGATQGSVADAPPSGGGGGGASGKGGKGKKKK</sequence>